<dbReference type="EMBL" id="BLXT01007498">
    <property type="protein sequence ID" value="GFO39512.1"/>
    <property type="molecule type" value="Genomic_DNA"/>
</dbReference>
<comment type="caution">
    <text evidence="2">The sequence shown here is derived from an EMBL/GenBank/DDBJ whole genome shotgun (WGS) entry which is preliminary data.</text>
</comment>
<reference evidence="2 3" key="1">
    <citation type="journal article" date="2021" name="Elife">
        <title>Chloroplast acquisition without the gene transfer in kleptoplastic sea slugs, Plakobranchus ocellatus.</title>
        <authorList>
            <person name="Maeda T."/>
            <person name="Takahashi S."/>
            <person name="Yoshida T."/>
            <person name="Shimamura S."/>
            <person name="Takaki Y."/>
            <person name="Nagai Y."/>
            <person name="Toyoda A."/>
            <person name="Suzuki Y."/>
            <person name="Arimoto A."/>
            <person name="Ishii H."/>
            <person name="Satoh N."/>
            <person name="Nishiyama T."/>
            <person name="Hasebe M."/>
            <person name="Maruyama T."/>
            <person name="Minagawa J."/>
            <person name="Obokata J."/>
            <person name="Shigenobu S."/>
        </authorList>
    </citation>
    <scope>NUCLEOTIDE SEQUENCE [LARGE SCALE GENOMIC DNA]</scope>
</reference>
<evidence type="ECO:0000313" key="3">
    <source>
        <dbReference type="Proteomes" id="UP000735302"/>
    </source>
</evidence>
<feature type="compositionally biased region" description="Basic and acidic residues" evidence="1">
    <location>
        <begin position="77"/>
        <end position="86"/>
    </location>
</feature>
<keyword evidence="3" id="KW-1185">Reference proteome</keyword>
<name>A0AAV4D5N8_9GAST</name>
<gene>
    <name evidence="2" type="ORF">PoB_006601700</name>
</gene>
<proteinExistence type="predicted"/>
<sequence length="92" mass="10573">MSLLQNYNGLRHTVQKLLPKGSNHKVLEYHTPQSIANTSSRDDCAKAGFATQTQSGSFHPAVNVRETRKTRQMSWKRRGDEEEKKRWPGYIS</sequence>
<organism evidence="2 3">
    <name type="scientific">Plakobranchus ocellatus</name>
    <dbReference type="NCBI Taxonomy" id="259542"/>
    <lineage>
        <taxon>Eukaryota</taxon>
        <taxon>Metazoa</taxon>
        <taxon>Spiralia</taxon>
        <taxon>Lophotrochozoa</taxon>
        <taxon>Mollusca</taxon>
        <taxon>Gastropoda</taxon>
        <taxon>Heterobranchia</taxon>
        <taxon>Euthyneura</taxon>
        <taxon>Panpulmonata</taxon>
        <taxon>Sacoglossa</taxon>
        <taxon>Placobranchoidea</taxon>
        <taxon>Plakobranchidae</taxon>
        <taxon>Plakobranchus</taxon>
    </lineage>
</organism>
<evidence type="ECO:0000256" key="1">
    <source>
        <dbReference type="SAM" id="MobiDB-lite"/>
    </source>
</evidence>
<accession>A0AAV4D5N8</accession>
<dbReference type="AlphaFoldDB" id="A0AAV4D5N8"/>
<feature type="region of interest" description="Disordered" evidence="1">
    <location>
        <begin position="49"/>
        <end position="92"/>
    </location>
</feature>
<evidence type="ECO:0000313" key="2">
    <source>
        <dbReference type="EMBL" id="GFO39512.1"/>
    </source>
</evidence>
<protein>
    <submittedName>
        <fullName evidence="2">Uncharacterized protein</fullName>
    </submittedName>
</protein>
<dbReference type="Proteomes" id="UP000735302">
    <property type="component" value="Unassembled WGS sequence"/>
</dbReference>